<organism evidence="2 3">
    <name type="scientific">Romanomermis culicivorax</name>
    <name type="common">Nematode worm</name>
    <dbReference type="NCBI Taxonomy" id="13658"/>
    <lineage>
        <taxon>Eukaryota</taxon>
        <taxon>Metazoa</taxon>
        <taxon>Ecdysozoa</taxon>
        <taxon>Nematoda</taxon>
        <taxon>Enoplea</taxon>
        <taxon>Dorylaimia</taxon>
        <taxon>Mermithida</taxon>
        <taxon>Mermithoidea</taxon>
        <taxon>Mermithidae</taxon>
        <taxon>Romanomermis</taxon>
    </lineage>
</organism>
<dbReference type="InterPro" id="IPR012337">
    <property type="entry name" value="RNaseH-like_sf"/>
</dbReference>
<reference evidence="3" key="1">
    <citation type="submission" date="2022-11" db="UniProtKB">
        <authorList>
            <consortium name="WormBaseParasite"/>
        </authorList>
    </citation>
    <scope>IDENTIFICATION</scope>
</reference>
<feature type="domain" description="Integrase catalytic" evidence="1">
    <location>
        <begin position="45"/>
        <end position="110"/>
    </location>
</feature>
<evidence type="ECO:0000313" key="3">
    <source>
        <dbReference type="WBParaSite" id="nRc.2.0.1.t34523-RA"/>
    </source>
</evidence>
<sequence length="110" mass="12778">MAPYQNRFTIVIIDYLSGFLQVRLCPDHTAERTIKFLTKLFARYDNGPEYRSDTFTKFLSKRDIQHHATPVYHLQSNGKVEVFNRLLKFHVQAMGTSNTPFAARITKLLA</sequence>
<keyword evidence="2" id="KW-1185">Reference proteome</keyword>
<dbReference type="Proteomes" id="UP000887565">
    <property type="component" value="Unplaced"/>
</dbReference>
<proteinExistence type="predicted"/>
<dbReference type="SUPFAM" id="SSF53098">
    <property type="entry name" value="Ribonuclease H-like"/>
    <property type="match status" value="1"/>
</dbReference>
<dbReference type="AlphaFoldDB" id="A0A915K9F4"/>
<dbReference type="InterPro" id="IPR050951">
    <property type="entry name" value="Retrovirus_Pol_polyprotein"/>
</dbReference>
<dbReference type="InterPro" id="IPR001584">
    <property type="entry name" value="Integrase_cat-core"/>
</dbReference>
<dbReference type="PANTHER" id="PTHR37984:SF5">
    <property type="entry name" value="PROTEIN NYNRIN-LIKE"/>
    <property type="match status" value="1"/>
</dbReference>
<dbReference type="GO" id="GO:0015074">
    <property type="term" value="P:DNA integration"/>
    <property type="evidence" value="ECO:0007669"/>
    <property type="project" value="InterPro"/>
</dbReference>
<accession>A0A915K9F4</accession>
<dbReference type="PANTHER" id="PTHR37984">
    <property type="entry name" value="PROTEIN CBG26694"/>
    <property type="match status" value="1"/>
</dbReference>
<dbReference type="PROSITE" id="PS50994">
    <property type="entry name" value="INTEGRASE"/>
    <property type="match status" value="1"/>
</dbReference>
<dbReference type="InterPro" id="IPR036397">
    <property type="entry name" value="RNaseH_sf"/>
</dbReference>
<dbReference type="Gene3D" id="3.30.420.10">
    <property type="entry name" value="Ribonuclease H-like superfamily/Ribonuclease H"/>
    <property type="match status" value="1"/>
</dbReference>
<dbReference type="WBParaSite" id="nRc.2.0.1.t34523-RA">
    <property type="protein sequence ID" value="nRc.2.0.1.t34523-RA"/>
    <property type="gene ID" value="nRc.2.0.1.g34523"/>
</dbReference>
<evidence type="ECO:0000259" key="1">
    <source>
        <dbReference type="PROSITE" id="PS50994"/>
    </source>
</evidence>
<dbReference type="GO" id="GO:0003676">
    <property type="term" value="F:nucleic acid binding"/>
    <property type="evidence" value="ECO:0007669"/>
    <property type="project" value="InterPro"/>
</dbReference>
<name>A0A915K9F4_ROMCU</name>
<protein>
    <submittedName>
        <fullName evidence="3">Integrase catalytic domain-containing protein</fullName>
    </submittedName>
</protein>
<evidence type="ECO:0000313" key="2">
    <source>
        <dbReference type="Proteomes" id="UP000887565"/>
    </source>
</evidence>